<organism evidence="2 3">
    <name type="scientific">Streptomyces bambusae</name>
    <dbReference type="NCBI Taxonomy" id="1550616"/>
    <lineage>
        <taxon>Bacteria</taxon>
        <taxon>Bacillati</taxon>
        <taxon>Actinomycetota</taxon>
        <taxon>Actinomycetes</taxon>
        <taxon>Kitasatosporales</taxon>
        <taxon>Streptomycetaceae</taxon>
        <taxon>Streptomyces</taxon>
    </lineage>
</organism>
<comment type="caution">
    <text evidence="2">The sequence shown here is derived from an EMBL/GenBank/DDBJ whole genome shotgun (WGS) entry which is preliminary data.</text>
</comment>
<evidence type="ECO:0000256" key="1">
    <source>
        <dbReference type="SAM" id="Phobius"/>
    </source>
</evidence>
<keyword evidence="1" id="KW-0812">Transmembrane</keyword>
<dbReference type="Proteomes" id="UP000812013">
    <property type="component" value="Unassembled WGS sequence"/>
</dbReference>
<feature type="transmembrane region" description="Helical" evidence="1">
    <location>
        <begin position="12"/>
        <end position="34"/>
    </location>
</feature>
<reference evidence="2 3" key="1">
    <citation type="submission" date="2019-12" db="EMBL/GenBank/DDBJ databases">
        <title>Genome sequence of Streptomyces bambusae.</title>
        <authorList>
            <person name="Bansal K."/>
            <person name="Choksket S."/>
            <person name="Korpole S."/>
            <person name="Patil P.B."/>
        </authorList>
    </citation>
    <scope>NUCLEOTIDE SEQUENCE [LARGE SCALE GENOMIC DNA]</scope>
    <source>
        <strain evidence="2 3">SK60</strain>
    </source>
</reference>
<evidence type="ECO:0000313" key="2">
    <source>
        <dbReference type="EMBL" id="MBW5487199.1"/>
    </source>
</evidence>
<accession>A0ABS6ZHG2</accession>
<gene>
    <name evidence="2" type="ORF">GPJ59_36710</name>
</gene>
<proteinExistence type="predicted"/>
<sequence>MYKRQVLERWDGRSYAAGASAFRAAGWAGSGLALPSLSLPLPSGILAGQLPLPLAALAAGAGELGLGWALLGTALLDALVVLVRQRPVVRQGPVVRWFAGVSGALLGLGAALTGLAVSLTESSVAGAAPGGLLLAAVAAGCVGAAWRAARTGSAGAGGAGGAGPSFLHIWGRGRFSAVGGWWVLLGF</sequence>
<name>A0ABS6ZHG2_9ACTN</name>
<evidence type="ECO:0000313" key="3">
    <source>
        <dbReference type="Proteomes" id="UP000812013"/>
    </source>
</evidence>
<dbReference type="EMBL" id="WTFF01000721">
    <property type="protein sequence ID" value="MBW5487199.1"/>
    <property type="molecule type" value="Genomic_DNA"/>
</dbReference>
<feature type="transmembrane region" description="Helical" evidence="1">
    <location>
        <begin position="123"/>
        <end position="146"/>
    </location>
</feature>
<keyword evidence="1" id="KW-1133">Transmembrane helix</keyword>
<feature type="transmembrane region" description="Helical" evidence="1">
    <location>
        <begin position="94"/>
        <end position="117"/>
    </location>
</feature>
<dbReference type="RefSeq" id="WP_219672412.1">
    <property type="nucleotide sequence ID" value="NZ_WTFF01000721.1"/>
</dbReference>
<keyword evidence="3" id="KW-1185">Reference proteome</keyword>
<feature type="transmembrane region" description="Helical" evidence="1">
    <location>
        <begin position="54"/>
        <end position="82"/>
    </location>
</feature>
<keyword evidence="1" id="KW-0472">Membrane</keyword>
<protein>
    <submittedName>
        <fullName evidence="2">Uncharacterized protein</fullName>
    </submittedName>
</protein>